<accession>A0A2M7G441</accession>
<evidence type="ECO:0000313" key="3">
    <source>
        <dbReference type="Proteomes" id="UP000231019"/>
    </source>
</evidence>
<dbReference type="AlphaFoldDB" id="A0A2M7G441"/>
<dbReference type="Proteomes" id="UP000231019">
    <property type="component" value="Unassembled WGS sequence"/>
</dbReference>
<evidence type="ECO:0008006" key="4">
    <source>
        <dbReference type="Google" id="ProtNLM"/>
    </source>
</evidence>
<organism evidence="2 3">
    <name type="scientific">bacterium (Candidatus Blackallbacteria) CG17_big_fil_post_rev_8_21_14_2_50_48_46</name>
    <dbReference type="NCBI Taxonomy" id="2014261"/>
    <lineage>
        <taxon>Bacteria</taxon>
        <taxon>Candidatus Blackallbacteria</taxon>
    </lineage>
</organism>
<evidence type="ECO:0000256" key="1">
    <source>
        <dbReference type="SAM" id="SignalP"/>
    </source>
</evidence>
<name>A0A2M7G441_9BACT</name>
<gene>
    <name evidence="2" type="ORF">COW36_12875</name>
</gene>
<sequence length="264" mass="29917">MLKAILCLLFILLWGPKARALPSATPASESACRWTQNAQIIFKASHELHQIWQFSENPVFWSTLLPASASLAAFRQAVQTQIPELEPHAYALMHPPAEDGEAYNKRLALSSRVAHLEPMNCLEALLLSEQTARLPMLQAPSEFGAFILRRRNESGDMRYKVYFSTLDQPGLKMNALVMAQIESDRQQGWTVWAHLHNHNFFPEKADPYASPSPSKTDIEFARMMKQSLALENLWVTNGFHTLHLPQQAFALFHGHSDEAQQTEQ</sequence>
<protein>
    <recommendedName>
        <fullName evidence="4">JAB domain-containing protein</fullName>
    </recommendedName>
</protein>
<dbReference type="EMBL" id="PFFQ01000037">
    <property type="protein sequence ID" value="PIW16652.1"/>
    <property type="molecule type" value="Genomic_DNA"/>
</dbReference>
<feature type="signal peptide" evidence="1">
    <location>
        <begin position="1"/>
        <end position="20"/>
    </location>
</feature>
<evidence type="ECO:0000313" key="2">
    <source>
        <dbReference type="EMBL" id="PIW16652.1"/>
    </source>
</evidence>
<proteinExistence type="predicted"/>
<keyword evidence="1" id="KW-0732">Signal</keyword>
<reference evidence="2 3" key="1">
    <citation type="submission" date="2017-09" db="EMBL/GenBank/DDBJ databases">
        <title>Depth-based differentiation of microbial function through sediment-hosted aquifers and enrichment of novel symbionts in the deep terrestrial subsurface.</title>
        <authorList>
            <person name="Probst A.J."/>
            <person name="Ladd B."/>
            <person name="Jarett J.K."/>
            <person name="Geller-Mcgrath D.E."/>
            <person name="Sieber C.M."/>
            <person name="Emerson J.B."/>
            <person name="Anantharaman K."/>
            <person name="Thomas B.C."/>
            <person name="Malmstrom R."/>
            <person name="Stieglmeier M."/>
            <person name="Klingl A."/>
            <person name="Woyke T."/>
            <person name="Ryan C.M."/>
            <person name="Banfield J.F."/>
        </authorList>
    </citation>
    <scope>NUCLEOTIDE SEQUENCE [LARGE SCALE GENOMIC DNA]</scope>
    <source>
        <strain evidence="2">CG17_big_fil_post_rev_8_21_14_2_50_48_46</strain>
    </source>
</reference>
<comment type="caution">
    <text evidence="2">The sequence shown here is derived from an EMBL/GenBank/DDBJ whole genome shotgun (WGS) entry which is preliminary data.</text>
</comment>
<feature type="chain" id="PRO_5014844262" description="JAB domain-containing protein" evidence="1">
    <location>
        <begin position="21"/>
        <end position="264"/>
    </location>
</feature>